<feature type="chain" id="PRO_5015764535" evidence="1">
    <location>
        <begin position="42"/>
        <end position="414"/>
    </location>
</feature>
<organism evidence="2 3">
    <name type="scientific">Alkalispirochaeta sphaeroplastigenens</name>
    <dbReference type="NCBI Taxonomy" id="1187066"/>
    <lineage>
        <taxon>Bacteria</taxon>
        <taxon>Pseudomonadati</taxon>
        <taxon>Spirochaetota</taxon>
        <taxon>Spirochaetia</taxon>
        <taxon>Spirochaetales</taxon>
        <taxon>Spirochaetaceae</taxon>
        <taxon>Alkalispirochaeta</taxon>
    </lineage>
</organism>
<keyword evidence="3" id="KW-1185">Reference proteome</keyword>
<keyword evidence="1" id="KW-0732">Signal</keyword>
<evidence type="ECO:0000313" key="3">
    <source>
        <dbReference type="Proteomes" id="UP000237350"/>
    </source>
</evidence>
<dbReference type="Proteomes" id="UP000237350">
    <property type="component" value="Unassembled WGS sequence"/>
</dbReference>
<name>A0A2S4JLR6_9SPIO</name>
<protein>
    <submittedName>
        <fullName evidence="2">Uncharacterized protein</fullName>
    </submittedName>
</protein>
<accession>A0A2S4JLR6</accession>
<dbReference type="RefSeq" id="WP_103680542.1">
    <property type="nucleotide sequence ID" value="NZ_LPWH01000074.1"/>
</dbReference>
<proteinExistence type="predicted"/>
<dbReference type="EMBL" id="LPWH01000074">
    <property type="protein sequence ID" value="POR00484.1"/>
    <property type="molecule type" value="Genomic_DNA"/>
</dbReference>
<sequence length="414" mass="45351">MATDHGAPGRSIRQGSARSRLRVAAFLLLLRLCLPPVPALADPGAAATPRESSYFSFALDETGAPRYTQHLFWEAVDHVLRYRVEIAPAGGEVFLDTYVETPSLKVHLAPGDYRYRITLYNLLGRADLQTPWRALTVLRARQPRIDEVSPSRLFLDQGQSRILLRGEDLEENILVTMENDQGRIIVLEEQDRRILEDGASSAVGEEITLILPVGTISPGEYRIVVENPGGLLQSLPFPVGYQKPLDFALSLGWTPVIPLLDSWFTDLWDDGIYPVALTLQGDLYFVKGRRSFLGLGFHGSAALLGGGQDDADLQATILVAGLHGSWRYRLGPRLALVGRLGPGLAYTTMDFDYRKAGEGPSMETVDPALFGGAFLSLGVSRNIRLQAGVQLQAVFYESQTAGFVSPGIHGGLYF</sequence>
<gene>
    <name evidence="2" type="ORF">AU468_09625</name>
</gene>
<comment type="caution">
    <text evidence="2">The sequence shown here is derived from an EMBL/GenBank/DDBJ whole genome shotgun (WGS) entry which is preliminary data.</text>
</comment>
<dbReference type="AlphaFoldDB" id="A0A2S4JLR6"/>
<evidence type="ECO:0000256" key="1">
    <source>
        <dbReference type="SAM" id="SignalP"/>
    </source>
</evidence>
<reference evidence="3" key="1">
    <citation type="submission" date="2015-12" db="EMBL/GenBank/DDBJ databases">
        <authorList>
            <person name="Lodha T.D."/>
            <person name="Chintalapati S."/>
            <person name="Chintalapati V.R."/>
            <person name="Sravanthi T."/>
        </authorList>
    </citation>
    <scope>NUCLEOTIDE SEQUENCE [LARGE SCALE GENOMIC DNA]</scope>
    <source>
        <strain evidence="3">JC133</strain>
    </source>
</reference>
<feature type="signal peptide" evidence="1">
    <location>
        <begin position="1"/>
        <end position="41"/>
    </location>
</feature>
<dbReference type="OrthoDB" id="355482at2"/>
<evidence type="ECO:0000313" key="2">
    <source>
        <dbReference type="EMBL" id="POR00484.1"/>
    </source>
</evidence>